<dbReference type="AlphaFoldDB" id="A0A5C5ZVP7"/>
<name>A0A5C5ZVP7_9BACT</name>
<organism evidence="3 4">
    <name type="scientific">Pseudobythopirellula maris</name>
    <dbReference type="NCBI Taxonomy" id="2527991"/>
    <lineage>
        <taxon>Bacteria</taxon>
        <taxon>Pseudomonadati</taxon>
        <taxon>Planctomycetota</taxon>
        <taxon>Planctomycetia</taxon>
        <taxon>Pirellulales</taxon>
        <taxon>Lacipirellulaceae</taxon>
        <taxon>Pseudobythopirellula</taxon>
    </lineage>
</organism>
<feature type="chain" id="PRO_5022838352" description="Ice-binding protein C-terminal domain-containing protein" evidence="1">
    <location>
        <begin position="23"/>
        <end position="235"/>
    </location>
</feature>
<protein>
    <recommendedName>
        <fullName evidence="2">Ice-binding protein C-terminal domain-containing protein</fullName>
    </recommendedName>
</protein>
<evidence type="ECO:0000259" key="2">
    <source>
        <dbReference type="Pfam" id="PF07589"/>
    </source>
</evidence>
<feature type="signal peptide" evidence="1">
    <location>
        <begin position="1"/>
        <end position="22"/>
    </location>
</feature>
<reference evidence="3 4" key="1">
    <citation type="submission" date="2019-02" db="EMBL/GenBank/DDBJ databases">
        <title>Deep-cultivation of Planctomycetes and their phenomic and genomic characterization uncovers novel biology.</title>
        <authorList>
            <person name="Wiegand S."/>
            <person name="Jogler M."/>
            <person name="Boedeker C."/>
            <person name="Pinto D."/>
            <person name="Vollmers J."/>
            <person name="Rivas-Marin E."/>
            <person name="Kohn T."/>
            <person name="Peeters S.H."/>
            <person name="Heuer A."/>
            <person name="Rast P."/>
            <person name="Oberbeckmann S."/>
            <person name="Bunk B."/>
            <person name="Jeske O."/>
            <person name="Meyerdierks A."/>
            <person name="Storesund J.E."/>
            <person name="Kallscheuer N."/>
            <person name="Luecker S."/>
            <person name="Lage O.M."/>
            <person name="Pohl T."/>
            <person name="Merkel B.J."/>
            <person name="Hornburger P."/>
            <person name="Mueller R.-W."/>
            <person name="Bruemmer F."/>
            <person name="Labrenz M."/>
            <person name="Spormann A.M."/>
            <person name="Op Den Camp H."/>
            <person name="Overmann J."/>
            <person name="Amann R."/>
            <person name="Jetten M.S.M."/>
            <person name="Mascher T."/>
            <person name="Medema M.H."/>
            <person name="Devos D.P."/>
            <person name="Kaster A.-K."/>
            <person name="Ovreas L."/>
            <person name="Rohde M."/>
            <person name="Galperin M.Y."/>
            <person name="Jogler C."/>
        </authorList>
    </citation>
    <scope>NUCLEOTIDE SEQUENCE [LARGE SCALE GENOMIC DNA]</scope>
    <source>
        <strain evidence="3 4">Mal64</strain>
    </source>
</reference>
<keyword evidence="4" id="KW-1185">Reference proteome</keyword>
<accession>A0A5C5ZVP7</accession>
<evidence type="ECO:0000313" key="4">
    <source>
        <dbReference type="Proteomes" id="UP000315440"/>
    </source>
</evidence>
<dbReference type="EMBL" id="SJPQ01000001">
    <property type="protein sequence ID" value="TWT90303.1"/>
    <property type="molecule type" value="Genomic_DNA"/>
</dbReference>
<evidence type="ECO:0000256" key="1">
    <source>
        <dbReference type="SAM" id="SignalP"/>
    </source>
</evidence>
<sequence precursor="true">MNTKNLAASLMAILLAGSTSHAAVMTYTDLNDWLNAVSGTASLEDFEGATEDVYFGLAGNATTSPNGSLGLSANANFDDNASIDVSPYVSSGADINGDVVVNMRFLDGGHGSNAQETVTVALPAGVVAFAFEYNNYDSGDDGAFLSFEGTNGQIVGAFDSTVDGFFGVLDTDPGAVISSFSFTGDPAVGTGVSAFNSFDDVRYSVVPEPTTSVLLGLAAIGLGLTKRRPRALVAA</sequence>
<proteinExistence type="predicted"/>
<gene>
    <name evidence="3" type="ORF">Mal64_06880</name>
</gene>
<dbReference type="Pfam" id="PF07589">
    <property type="entry name" value="PEP-CTERM"/>
    <property type="match status" value="1"/>
</dbReference>
<dbReference type="NCBIfam" id="TIGR02595">
    <property type="entry name" value="PEP_CTERM"/>
    <property type="match status" value="1"/>
</dbReference>
<comment type="caution">
    <text evidence="3">The sequence shown here is derived from an EMBL/GenBank/DDBJ whole genome shotgun (WGS) entry which is preliminary data.</text>
</comment>
<dbReference type="Proteomes" id="UP000315440">
    <property type="component" value="Unassembled WGS sequence"/>
</dbReference>
<feature type="domain" description="Ice-binding protein C-terminal" evidence="2">
    <location>
        <begin position="206"/>
        <end position="228"/>
    </location>
</feature>
<dbReference type="InterPro" id="IPR013424">
    <property type="entry name" value="Ice-binding_C"/>
</dbReference>
<evidence type="ECO:0000313" key="3">
    <source>
        <dbReference type="EMBL" id="TWT90303.1"/>
    </source>
</evidence>
<dbReference type="OrthoDB" id="295109at2"/>
<keyword evidence="1" id="KW-0732">Signal</keyword>